<evidence type="ECO:0000313" key="2">
    <source>
        <dbReference type="Proteomes" id="UP000265520"/>
    </source>
</evidence>
<keyword evidence="2" id="KW-1185">Reference proteome</keyword>
<feature type="non-terminal residue" evidence="1">
    <location>
        <position position="39"/>
    </location>
</feature>
<comment type="caution">
    <text evidence="1">The sequence shown here is derived from an EMBL/GenBank/DDBJ whole genome shotgun (WGS) entry which is preliminary data.</text>
</comment>
<evidence type="ECO:0000313" key="1">
    <source>
        <dbReference type="EMBL" id="MCI69226.1"/>
    </source>
</evidence>
<dbReference type="Proteomes" id="UP000265520">
    <property type="component" value="Unassembled WGS sequence"/>
</dbReference>
<organism evidence="1 2">
    <name type="scientific">Trifolium medium</name>
    <dbReference type="NCBI Taxonomy" id="97028"/>
    <lineage>
        <taxon>Eukaryota</taxon>
        <taxon>Viridiplantae</taxon>
        <taxon>Streptophyta</taxon>
        <taxon>Embryophyta</taxon>
        <taxon>Tracheophyta</taxon>
        <taxon>Spermatophyta</taxon>
        <taxon>Magnoliopsida</taxon>
        <taxon>eudicotyledons</taxon>
        <taxon>Gunneridae</taxon>
        <taxon>Pentapetalae</taxon>
        <taxon>rosids</taxon>
        <taxon>fabids</taxon>
        <taxon>Fabales</taxon>
        <taxon>Fabaceae</taxon>
        <taxon>Papilionoideae</taxon>
        <taxon>50 kb inversion clade</taxon>
        <taxon>NPAAA clade</taxon>
        <taxon>Hologalegina</taxon>
        <taxon>IRL clade</taxon>
        <taxon>Trifolieae</taxon>
        <taxon>Trifolium</taxon>
    </lineage>
</organism>
<proteinExistence type="predicted"/>
<dbReference type="EMBL" id="LXQA010751617">
    <property type="protein sequence ID" value="MCI69226.1"/>
    <property type="molecule type" value="Genomic_DNA"/>
</dbReference>
<sequence length="39" mass="4216">MFNRTVSAMSSALCPVTSLSAFRNAAPRSSACRRNTPQK</sequence>
<protein>
    <submittedName>
        <fullName evidence="1">Uncharacterized protein</fullName>
    </submittedName>
</protein>
<reference evidence="1 2" key="1">
    <citation type="journal article" date="2018" name="Front. Plant Sci.">
        <title>Red Clover (Trifolium pratense) and Zigzag Clover (T. medium) - A Picture of Genomic Similarities and Differences.</title>
        <authorList>
            <person name="Dluhosova J."/>
            <person name="Istvanek J."/>
            <person name="Nedelnik J."/>
            <person name="Repkova J."/>
        </authorList>
    </citation>
    <scope>NUCLEOTIDE SEQUENCE [LARGE SCALE GENOMIC DNA]</scope>
    <source>
        <strain evidence="2">cv. 10/8</strain>
        <tissue evidence="1">Leaf</tissue>
    </source>
</reference>
<dbReference type="AlphaFoldDB" id="A0A392UA18"/>
<accession>A0A392UA18</accession>
<name>A0A392UA18_9FABA</name>